<feature type="compositionally biased region" description="Polar residues" evidence="1">
    <location>
        <begin position="9"/>
        <end position="22"/>
    </location>
</feature>
<feature type="compositionally biased region" description="Polar residues" evidence="1">
    <location>
        <begin position="50"/>
        <end position="66"/>
    </location>
</feature>
<proteinExistence type="predicted"/>
<evidence type="ECO:0000313" key="2">
    <source>
        <dbReference type="EMBL" id="PVD34910.1"/>
    </source>
</evidence>
<dbReference type="OrthoDB" id="6080065at2759"/>
<keyword evidence="3" id="KW-1185">Reference proteome</keyword>
<dbReference type="PANTHER" id="PTHR47020:SF1">
    <property type="entry name" value="HILLARIN"/>
    <property type="match status" value="1"/>
</dbReference>
<evidence type="ECO:0000256" key="1">
    <source>
        <dbReference type="SAM" id="MobiDB-lite"/>
    </source>
</evidence>
<evidence type="ECO:0000313" key="3">
    <source>
        <dbReference type="Proteomes" id="UP000245119"/>
    </source>
</evidence>
<reference evidence="2 3" key="1">
    <citation type="submission" date="2018-04" db="EMBL/GenBank/DDBJ databases">
        <title>The genome of golden apple snail Pomacea canaliculata provides insight into stress tolerance and invasive adaptation.</title>
        <authorList>
            <person name="Liu C."/>
            <person name="Liu B."/>
            <person name="Ren Y."/>
            <person name="Zhang Y."/>
            <person name="Wang H."/>
            <person name="Li S."/>
            <person name="Jiang F."/>
            <person name="Yin L."/>
            <person name="Zhang G."/>
            <person name="Qian W."/>
            <person name="Fan W."/>
        </authorList>
    </citation>
    <scope>NUCLEOTIDE SEQUENCE [LARGE SCALE GENOMIC DNA]</scope>
    <source>
        <strain evidence="2">SZHN2017</strain>
        <tissue evidence="2">Muscle</tissue>
    </source>
</reference>
<accession>A0A2T7PNB4</accession>
<sequence>MVLKEVEDTQPTPERGSVTSSSELRHRETSGSDDEVGQTVPVLTEAEPSDSPSRPTPASKNLQKPSYSRMKELDMARCVVRNNHNFFLSQTSQDFLQLPAFQLVQHLTRRTHTDVEAAYVIFRWVTCQTINKHQAGQPEVDGATTSTLATFVAQLNQEVIDHSDLYSHLCRFANLETHKITGVVRHFNVPDSCPAVSVTERQLVSCPAIRRLGSCGLQPGVQVVAAESAIREEQGGGCGQ</sequence>
<protein>
    <submittedName>
        <fullName evidence="2">Uncharacterized protein</fullName>
    </submittedName>
</protein>
<comment type="caution">
    <text evidence="2">The sequence shown here is derived from an EMBL/GenBank/DDBJ whole genome shotgun (WGS) entry which is preliminary data.</text>
</comment>
<dbReference type="Proteomes" id="UP000245119">
    <property type="component" value="Linkage Group LG3"/>
</dbReference>
<dbReference type="AlphaFoldDB" id="A0A2T7PNB4"/>
<gene>
    <name evidence="2" type="ORF">C0Q70_06191</name>
</gene>
<organism evidence="2 3">
    <name type="scientific">Pomacea canaliculata</name>
    <name type="common">Golden apple snail</name>
    <dbReference type="NCBI Taxonomy" id="400727"/>
    <lineage>
        <taxon>Eukaryota</taxon>
        <taxon>Metazoa</taxon>
        <taxon>Spiralia</taxon>
        <taxon>Lophotrochozoa</taxon>
        <taxon>Mollusca</taxon>
        <taxon>Gastropoda</taxon>
        <taxon>Caenogastropoda</taxon>
        <taxon>Architaenioglossa</taxon>
        <taxon>Ampullarioidea</taxon>
        <taxon>Ampullariidae</taxon>
        <taxon>Pomacea</taxon>
    </lineage>
</organism>
<dbReference type="EMBL" id="PZQS01000003">
    <property type="protein sequence ID" value="PVD34910.1"/>
    <property type="molecule type" value="Genomic_DNA"/>
</dbReference>
<dbReference type="InterPro" id="IPR053041">
    <property type="entry name" value="Transglut-like_Superfamily_Mod"/>
</dbReference>
<dbReference type="PANTHER" id="PTHR47020">
    <property type="entry name" value="HILLARIN"/>
    <property type="match status" value="1"/>
</dbReference>
<name>A0A2T7PNB4_POMCA</name>
<feature type="region of interest" description="Disordered" evidence="1">
    <location>
        <begin position="1"/>
        <end position="67"/>
    </location>
</feature>